<evidence type="ECO:0000313" key="1">
    <source>
        <dbReference type="EMBL" id="KAK7421734.1"/>
    </source>
</evidence>
<name>A0ABR1HKU0_9HYPO</name>
<accession>A0ABR1HKU0</accession>
<evidence type="ECO:0000313" key="2">
    <source>
        <dbReference type="Proteomes" id="UP001498421"/>
    </source>
</evidence>
<dbReference type="EMBL" id="JAZAVK010000117">
    <property type="protein sequence ID" value="KAK7421734.1"/>
    <property type="molecule type" value="Genomic_DNA"/>
</dbReference>
<dbReference type="Proteomes" id="UP001498421">
    <property type="component" value="Unassembled WGS sequence"/>
</dbReference>
<organism evidence="1 2">
    <name type="scientific">Neonectria magnoliae</name>
    <dbReference type="NCBI Taxonomy" id="2732573"/>
    <lineage>
        <taxon>Eukaryota</taxon>
        <taxon>Fungi</taxon>
        <taxon>Dikarya</taxon>
        <taxon>Ascomycota</taxon>
        <taxon>Pezizomycotina</taxon>
        <taxon>Sordariomycetes</taxon>
        <taxon>Hypocreomycetidae</taxon>
        <taxon>Hypocreales</taxon>
        <taxon>Nectriaceae</taxon>
        <taxon>Neonectria</taxon>
    </lineage>
</organism>
<reference evidence="1 2" key="1">
    <citation type="journal article" date="2025" name="Microbiol. Resour. Announc.">
        <title>Draft genome sequences for Neonectria magnoliae and Neonectria punicea, canker pathogens of Liriodendron tulipifera and Acer saccharum in West Virginia.</title>
        <authorList>
            <person name="Petronek H.M."/>
            <person name="Kasson M.T."/>
            <person name="Metheny A.M."/>
            <person name="Stauder C.M."/>
            <person name="Lovett B."/>
            <person name="Lynch S.C."/>
            <person name="Garnas J.R."/>
            <person name="Kasson L.R."/>
            <person name="Stajich J.E."/>
        </authorList>
    </citation>
    <scope>NUCLEOTIDE SEQUENCE [LARGE SCALE GENOMIC DNA]</scope>
    <source>
        <strain evidence="1 2">NRRL 64651</strain>
    </source>
</reference>
<keyword evidence="2" id="KW-1185">Reference proteome</keyword>
<comment type="caution">
    <text evidence="1">The sequence shown here is derived from an EMBL/GenBank/DDBJ whole genome shotgun (WGS) entry which is preliminary data.</text>
</comment>
<gene>
    <name evidence="1" type="ORF">QQZ08_009822</name>
</gene>
<proteinExistence type="predicted"/>
<sequence>MLANPRTLRITAVLDFEFTNAIPAQYLHNVPSWLLLASPHCWLERDDMRTSIDADVIYRKALEDGKSGEILDKKEMEQFVETKMAQFDAYLKEKENGWGWEASMSC</sequence>
<protein>
    <submittedName>
        <fullName evidence="1">Uncharacterized protein</fullName>
    </submittedName>
</protein>